<evidence type="ECO:0000313" key="1">
    <source>
        <dbReference type="EMBL" id="CAB5031982.1"/>
    </source>
</evidence>
<accession>A0A6J7RTH9</accession>
<dbReference type="EMBL" id="CAFBPX010000054">
    <property type="protein sequence ID" value="CAB5031982.1"/>
    <property type="molecule type" value="Genomic_DNA"/>
</dbReference>
<dbReference type="AlphaFoldDB" id="A0A6J7RTH9"/>
<reference evidence="1" key="1">
    <citation type="submission" date="2020-05" db="EMBL/GenBank/DDBJ databases">
        <authorList>
            <person name="Chiriac C."/>
            <person name="Salcher M."/>
            <person name="Ghai R."/>
            <person name="Kavagutti S V."/>
        </authorList>
    </citation>
    <scope>NUCLEOTIDE SEQUENCE</scope>
</reference>
<protein>
    <submittedName>
        <fullName evidence="1">Unannotated protein</fullName>
    </submittedName>
</protein>
<gene>
    <name evidence="1" type="ORF">UFOPK4175_00423</name>
</gene>
<proteinExistence type="predicted"/>
<name>A0A6J7RTH9_9ZZZZ</name>
<organism evidence="1">
    <name type="scientific">freshwater metagenome</name>
    <dbReference type="NCBI Taxonomy" id="449393"/>
    <lineage>
        <taxon>unclassified sequences</taxon>
        <taxon>metagenomes</taxon>
        <taxon>ecological metagenomes</taxon>
    </lineage>
</organism>
<sequence>MVGELAVGQPVVPEVGREGEAAISLVEAGGRLVFGPAQCDEGRVAFVQRCAGAGAATFEAEAQVGCQC</sequence>